<protein>
    <submittedName>
        <fullName evidence="1">Uncharacterized protein</fullName>
    </submittedName>
</protein>
<dbReference type="OrthoDB" id="2556378at2759"/>
<organism evidence="1 2">
    <name type="scientific">Sporisorium graminicola</name>
    <dbReference type="NCBI Taxonomy" id="280036"/>
    <lineage>
        <taxon>Eukaryota</taxon>
        <taxon>Fungi</taxon>
        <taxon>Dikarya</taxon>
        <taxon>Basidiomycota</taxon>
        <taxon>Ustilaginomycotina</taxon>
        <taxon>Ustilaginomycetes</taxon>
        <taxon>Ustilaginales</taxon>
        <taxon>Ustilaginaceae</taxon>
        <taxon>Sporisorium</taxon>
    </lineage>
</organism>
<dbReference type="EMBL" id="SRRM01000019">
    <property type="protein sequence ID" value="TKY85913.1"/>
    <property type="molecule type" value="Genomic_DNA"/>
</dbReference>
<proteinExistence type="predicted"/>
<dbReference type="KEGG" id="sgra:EX895_005454"/>
<accession>A0A4U7KNZ2</accession>
<evidence type="ECO:0000313" key="2">
    <source>
        <dbReference type="Proteomes" id="UP000306050"/>
    </source>
</evidence>
<evidence type="ECO:0000313" key="1">
    <source>
        <dbReference type="EMBL" id="TKY85913.1"/>
    </source>
</evidence>
<dbReference type="RefSeq" id="XP_029737898.1">
    <property type="nucleotide sequence ID" value="XM_029886046.1"/>
</dbReference>
<keyword evidence="2" id="KW-1185">Reference proteome</keyword>
<dbReference type="AlphaFoldDB" id="A0A4U7KNZ2"/>
<dbReference type="GeneID" id="40728349"/>
<comment type="caution">
    <text evidence="1">The sequence shown here is derived from an EMBL/GenBank/DDBJ whole genome shotgun (WGS) entry which is preliminary data.</text>
</comment>
<dbReference type="Proteomes" id="UP000306050">
    <property type="component" value="Chromosome SGRAM_6"/>
</dbReference>
<reference evidence="1 2" key="1">
    <citation type="submission" date="2019-05" db="EMBL/GenBank/DDBJ databases">
        <title>Sporisorium graminicola CBS 10092 draft sequencing and annotation.</title>
        <authorList>
            <person name="Solano-Gonzalez S."/>
            <person name="Caddick M.X."/>
            <person name="Darby A."/>
        </authorList>
    </citation>
    <scope>NUCLEOTIDE SEQUENCE [LARGE SCALE GENOMIC DNA]</scope>
    <source>
        <strain evidence="1 2">CBS 10092</strain>
    </source>
</reference>
<name>A0A4U7KNZ2_9BASI</name>
<sequence length="551" mass="60454">MSQVSNCADAAIGAAGNFNTQRSVILVCGSPGESPTVQPAAIRAAHITHHRLALVPSVRDISAHIKQYHLYTLDDSKLAILKRLLEEELDLEHPSMVEVKKELLPVPYIPELDISYDGRHCMVCPYSVKSRLAIKEHAQQHEHAAGAIKHDRNDANQLFWSSSFRRYVHASHPTFLQAPPQLPPAALRTAMSADKLDGAAKAKMYWAGKPTTALGLLGGEPKNWRGAHRYGAHWVYTAGKKVAAEWMSGLLNASRKTQTTFHAHGPDSSKPYSLSKDTVKKRAELWARMLALVFHLFFDGDDAGYYGKAEPYAHHGLDVELEDALLQLRDFYGSMEEEDGCAKPVVTEEAEALLLQLSVLLVTQEPVDFGHTEQLTLSRRFLHLCVSADGTLKPVSAATSAIAVLEFCIRSVLHEHLLHAEHGMLAHQDAAGKMAKVDSILQHSFAFLWSKDLATATFGLEEIAVERLPALMHGALQQADERLAELRLLVNAKKANMVDLALVRDNICNMRPGFSVADACLEPPTLPSILCRAVTGPAPAASLPLLESSFE</sequence>
<gene>
    <name evidence="1" type="ORF">EX895_005454</name>
</gene>